<feature type="site" description="Positions MEP for the nucleophilic attack" evidence="4">
    <location>
        <position position="207"/>
    </location>
</feature>
<dbReference type="AlphaFoldDB" id="A0A2U3DCH1"/>
<comment type="pathway">
    <text evidence="4">Isoprenoid biosynthesis; isopentenyl diphosphate biosynthesis via DXP pathway; isopentenyl diphosphate from 1-deoxy-D-xylulose 5-phosphate: step 2/6.</text>
</comment>
<dbReference type="SUPFAM" id="SSF53448">
    <property type="entry name" value="Nucleotide-diphospho-sugar transferases"/>
    <property type="match status" value="1"/>
</dbReference>
<evidence type="ECO:0000256" key="2">
    <source>
        <dbReference type="ARBA" id="ARBA00022695"/>
    </source>
</evidence>
<dbReference type="UniPathway" id="UPA00056">
    <property type="reaction ID" value="UER00093"/>
</dbReference>
<accession>A0A2U3DCH1</accession>
<keyword evidence="1 4" id="KW-0808">Transferase</keyword>
<protein>
    <recommendedName>
        <fullName evidence="4">2-C-methyl-D-erythritol 4-phosphate cytidylyltransferase</fullName>
        <ecNumber evidence="4">2.7.7.60</ecNumber>
    </recommendedName>
    <alternativeName>
        <fullName evidence="4">4-diphosphocytidyl-2C-methyl-D-erythritol synthase</fullName>
    </alternativeName>
    <alternativeName>
        <fullName evidence="4">MEP cytidylyltransferase</fullName>
        <shortName evidence="4">MCT</shortName>
    </alternativeName>
</protein>
<dbReference type="InterPro" id="IPR001228">
    <property type="entry name" value="IspD"/>
</dbReference>
<dbReference type="InterPro" id="IPR029044">
    <property type="entry name" value="Nucleotide-diphossugar_trans"/>
</dbReference>
<feature type="site" description="Transition state stabilizer" evidence="4">
    <location>
        <position position="23"/>
    </location>
</feature>
<comment type="catalytic activity">
    <reaction evidence="4">
        <text>2-C-methyl-D-erythritol 4-phosphate + CTP + H(+) = 4-CDP-2-C-methyl-D-erythritol + diphosphate</text>
        <dbReference type="Rhea" id="RHEA:13429"/>
        <dbReference type="ChEBI" id="CHEBI:15378"/>
        <dbReference type="ChEBI" id="CHEBI:33019"/>
        <dbReference type="ChEBI" id="CHEBI:37563"/>
        <dbReference type="ChEBI" id="CHEBI:57823"/>
        <dbReference type="ChEBI" id="CHEBI:58262"/>
        <dbReference type="EC" id="2.7.7.60"/>
    </reaction>
</comment>
<dbReference type="PANTHER" id="PTHR32125">
    <property type="entry name" value="2-C-METHYL-D-ERYTHRITOL 4-PHOSPHATE CYTIDYLYLTRANSFERASE, CHLOROPLASTIC"/>
    <property type="match status" value="1"/>
</dbReference>
<feature type="site" description="Transition state stabilizer" evidence="4">
    <location>
        <position position="16"/>
    </location>
</feature>
<dbReference type="Gene3D" id="3.90.550.10">
    <property type="entry name" value="Spore Coat Polysaccharide Biosynthesis Protein SpsA, Chain A"/>
    <property type="match status" value="1"/>
</dbReference>
<evidence type="ECO:0000313" key="5">
    <source>
        <dbReference type="EMBL" id="PWI58981.1"/>
    </source>
</evidence>
<sequence>MEEVAVLVMAAGTGTRMGATERKQWLMLCGRPLFIFTVERLLSFGITSCLVVVHPTDLQRARIALDERGLYAVPITAGGVDRQASVWEGLQFAKTRYVAVHDGARPFLTQADFSAVLKEAIATGAATLAHPVIDTLKRSDGSTKVAQHIDREGLWAVQTPQVFLREWLYEAHVAAQVDNFHGTDDTVLLARIGKSVSLVRGSKWNIKLTDQDDLAYMRLWEAVSCGSD</sequence>
<reference evidence="5 6" key="1">
    <citation type="submission" date="2016-11" db="EMBL/GenBank/DDBJ databases">
        <title>Comparative genomics of Acidibacillus ferroxidans species.</title>
        <authorList>
            <person name="Oliveira G."/>
            <person name="Nunes G."/>
            <person name="Oliveira R."/>
            <person name="Araujo F."/>
            <person name="Salim A."/>
            <person name="Scholte L."/>
            <person name="Morais D."/>
            <person name="Nancucheo I."/>
            <person name="Johnson D.B."/>
            <person name="Grail B."/>
            <person name="Bittencourt J."/>
            <person name="Valadares R."/>
        </authorList>
    </citation>
    <scope>NUCLEOTIDE SEQUENCE [LARGE SCALE GENOMIC DNA]</scope>
    <source>
        <strain evidence="5 6">Y002</strain>
    </source>
</reference>
<proteinExistence type="inferred from homology"/>
<evidence type="ECO:0000256" key="1">
    <source>
        <dbReference type="ARBA" id="ARBA00022679"/>
    </source>
</evidence>
<evidence type="ECO:0000313" key="6">
    <source>
        <dbReference type="Proteomes" id="UP000245380"/>
    </source>
</evidence>
<comment type="caution">
    <text evidence="5">The sequence shown here is derived from an EMBL/GenBank/DDBJ whole genome shotgun (WGS) entry which is preliminary data.</text>
</comment>
<dbReference type="InterPro" id="IPR034683">
    <property type="entry name" value="IspD/TarI"/>
</dbReference>
<comment type="function">
    <text evidence="4">Catalyzes the formation of 4-diphosphocytidyl-2-C-methyl-D-erythritol from CTP and 2-C-methyl-D-erythritol 4-phosphate (MEP).</text>
</comment>
<dbReference type="EC" id="2.7.7.60" evidence="4"/>
<feature type="site" description="Positions MEP for the nucleophilic attack" evidence="4">
    <location>
        <position position="151"/>
    </location>
</feature>
<evidence type="ECO:0000256" key="3">
    <source>
        <dbReference type="ARBA" id="ARBA00023229"/>
    </source>
</evidence>
<dbReference type="FunFam" id="3.90.550.10:FF:000003">
    <property type="entry name" value="2-C-methyl-D-erythritol 4-phosphate cytidylyltransferase"/>
    <property type="match status" value="1"/>
</dbReference>
<dbReference type="CDD" id="cd02516">
    <property type="entry name" value="CDP-ME_synthetase"/>
    <property type="match status" value="1"/>
</dbReference>
<dbReference type="Pfam" id="PF01128">
    <property type="entry name" value="IspD"/>
    <property type="match status" value="1"/>
</dbReference>
<evidence type="ECO:0000256" key="4">
    <source>
        <dbReference type="HAMAP-Rule" id="MF_00108"/>
    </source>
</evidence>
<dbReference type="PANTHER" id="PTHR32125:SF4">
    <property type="entry name" value="2-C-METHYL-D-ERYTHRITOL 4-PHOSPHATE CYTIDYLYLTRANSFERASE, CHLOROPLASTIC"/>
    <property type="match status" value="1"/>
</dbReference>
<gene>
    <name evidence="4" type="primary">ispD</name>
    <name evidence="5" type="ORF">BM613_00395</name>
</gene>
<keyword evidence="6" id="KW-1185">Reference proteome</keyword>
<comment type="similarity">
    <text evidence="4">Belongs to the IspD/TarI cytidylyltransferase family. IspD subfamily.</text>
</comment>
<keyword evidence="2 4" id="KW-0548">Nucleotidyltransferase</keyword>
<name>A0A2U3DCH1_SULT2</name>
<organism evidence="5 6">
    <name type="scientific">Sulfoacidibacillus thermotolerans</name>
    <name type="common">Acidibacillus sulfuroxidans</name>
    <dbReference type="NCBI Taxonomy" id="1765684"/>
    <lineage>
        <taxon>Bacteria</taxon>
        <taxon>Bacillati</taxon>
        <taxon>Bacillota</taxon>
        <taxon>Bacilli</taxon>
        <taxon>Bacillales</taxon>
        <taxon>Alicyclobacillaceae</taxon>
        <taxon>Sulfoacidibacillus</taxon>
    </lineage>
</organism>
<dbReference type="GO" id="GO:0050518">
    <property type="term" value="F:2-C-methyl-D-erythritol 4-phosphate cytidylyltransferase activity"/>
    <property type="evidence" value="ECO:0007669"/>
    <property type="project" value="UniProtKB-UniRule"/>
</dbReference>
<dbReference type="GO" id="GO:0019288">
    <property type="term" value="P:isopentenyl diphosphate biosynthetic process, methylerythritol 4-phosphate pathway"/>
    <property type="evidence" value="ECO:0007669"/>
    <property type="project" value="UniProtKB-UniRule"/>
</dbReference>
<dbReference type="HAMAP" id="MF_00108">
    <property type="entry name" value="IspD"/>
    <property type="match status" value="1"/>
</dbReference>
<keyword evidence="3 4" id="KW-0414">Isoprene biosynthesis</keyword>
<dbReference type="NCBIfam" id="TIGR00453">
    <property type="entry name" value="ispD"/>
    <property type="match status" value="1"/>
</dbReference>
<dbReference type="EMBL" id="MPDK01000002">
    <property type="protein sequence ID" value="PWI58981.1"/>
    <property type="molecule type" value="Genomic_DNA"/>
</dbReference>
<dbReference type="InterPro" id="IPR050088">
    <property type="entry name" value="IspD/TarI_cytidylyltransf_bact"/>
</dbReference>
<dbReference type="Proteomes" id="UP000245380">
    <property type="component" value="Unassembled WGS sequence"/>
</dbReference>